<evidence type="ECO:0000259" key="3">
    <source>
        <dbReference type="PROSITE" id="PS50977"/>
    </source>
</evidence>
<name>A0A0C5DC99_LIMRT</name>
<dbReference type="PRINTS" id="PR00455">
    <property type="entry name" value="HTHTETR"/>
</dbReference>
<dbReference type="InterPro" id="IPR009057">
    <property type="entry name" value="Homeodomain-like_sf"/>
</dbReference>
<dbReference type="InterPro" id="IPR050624">
    <property type="entry name" value="HTH-type_Tx_Regulator"/>
</dbReference>
<evidence type="ECO:0000256" key="1">
    <source>
        <dbReference type="ARBA" id="ARBA00023125"/>
    </source>
</evidence>
<gene>
    <name evidence="5" type="primary">rtcR2</name>
</gene>
<dbReference type="SUPFAM" id="SSF46689">
    <property type="entry name" value="Homeodomain-like"/>
    <property type="match status" value="1"/>
</dbReference>
<dbReference type="InterPro" id="IPR023772">
    <property type="entry name" value="DNA-bd_HTH_TetR-type_CS"/>
</dbReference>
<dbReference type="GO" id="GO:0003677">
    <property type="term" value="F:DNA binding"/>
    <property type="evidence" value="ECO:0007669"/>
    <property type="project" value="UniProtKB-UniRule"/>
</dbReference>
<dbReference type="Gene3D" id="1.10.357.10">
    <property type="entry name" value="Tetracycline Repressor, domain 2"/>
    <property type="match status" value="1"/>
</dbReference>
<evidence type="ECO:0000313" key="4">
    <source>
        <dbReference type="EMBL" id="AJO68331.1"/>
    </source>
</evidence>
<dbReference type="InterPro" id="IPR001647">
    <property type="entry name" value="HTH_TetR"/>
</dbReference>
<sequence>MNIRALTKAEKTKEKILNAAILEFATYGFENVTTKDIATKAHVSEGSIFRYFKSKHDLLESAILPSVKEMIPQELNNVSRNLLKNQGSISFKDFLESFYKNRYQFVLQHYPALKIYFSQLLFDYESQKKFKKTTFKLESVDFIKVIKEMQKEGEIIQNVKPSAVVYEIIVQFVGSVIKLRFMYGNNPKVSKSIDLELKRIVNNIIKIYGGAKYND</sequence>
<organism evidence="5">
    <name type="scientific">Limosilactobacillus reuteri</name>
    <name type="common">Lactobacillus reuteri</name>
    <dbReference type="NCBI Taxonomy" id="1598"/>
    <lineage>
        <taxon>Bacteria</taxon>
        <taxon>Bacillati</taxon>
        <taxon>Bacillota</taxon>
        <taxon>Bacilli</taxon>
        <taxon>Lactobacillales</taxon>
        <taxon>Lactobacillaceae</taxon>
        <taxon>Limosilactobacillus</taxon>
    </lineage>
</organism>
<proteinExistence type="predicted"/>
<dbReference type="SUPFAM" id="SSF48498">
    <property type="entry name" value="Tetracyclin repressor-like, C-terminal domain"/>
    <property type="match status" value="1"/>
</dbReference>
<dbReference type="EMBL" id="KJ659887">
    <property type="protein sequence ID" value="AJO68331.1"/>
    <property type="molecule type" value="Genomic_DNA"/>
</dbReference>
<dbReference type="InterPro" id="IPR036271">
    <property type="entry name" value="Tet_transcr_reg_TetR-rel_C_sf"/>
</dbReference>
<dbReference type="PANTHER" id="PTHR43479:SF11">
    <property type="entry name" value="ACREF_ENVCD OPERON REPRESSOR-RELATED"/>
    <property type="match status" value="1"/>
</dbReference>
<keyword evidence="1 2" id="KW-0238">DNA-binding</keyword>
<reference evidence="5" key="1">
    <citation type="submission" date="2014-04" db="EMBL/GenBank/DDBJ databases">
        <authorList>
            <person name="Gaenzle M."/>
            <person name="Walter J."/>
            <person name="Duar R."/>
            <person name="Lohans C."/>
            <person name="Vederas J."/>
        </authorList>
    </citation>
    <scope>NUCLEOTIDE SEQUENCE</scope>
    <source>
        <strain evidence="5">LTH5448</strain>
        <strain evidence="4">TMW1.656</strain>
    </source>
</reference>
<feature type="DNA-binding region" description="H-T-H motif" evidence="2">
    <location>
        <begin position="33"/>
        <end position="52"/>
    </location>
</feature>
<dbReference type="AlphaFoldDB" id="A0A0C5DC99"/>
<dbReference type="Pfam" id="PF00440">
    <property type="entry name" value="TetR_N"/>
    <property type="match status" value="1"/>
</dbReference>
<dbReference type="PROSITE" id="PS50977">
    <property type="entry name" value="HTH_TETR_2"/>
    <property type="match status" value="1"/>
</dbReference>
<reference evidence="5" key="2">
    <citation type="journal article" date="2015" name="Appl. Environ. Microbiol.">
        <title>Genetic Determinants of Reutericyclin Biosynthesis in Lactobacillus reuteri.</title>
        <authorList>
            <person name="Lin X.B."/>
            <person name="Lohans C.T."/>
            <person name="Duar R."/>
            <person name="Zheng J."/>
            <person name="Vederas J.C."/>
            <person name="Walter J."/>
            <person name="Ganzle M."/>
        </authorList>
    </citation>
    <scope>NUCLEOTIDE SEQUENCE</scope>
    <source>
        <strain evidence="5">LTH5448</strain>
        <strain evidence="4">TMW1.656</strain>
    </source>
</reference>
<evidence type="ECO:0000313" key="5">
    <source>
        <dbReference type="EMBL" id="AJO68340.1"/>
    </source>
</evidence>
<dbReference type="PROSITE" id="PS01081">
    <property type="entry name" value="HTH_TETR_1"/>
    <property type="match status" value="1"/>
</dbReference>
<feature type="domain" description="HTH tetR-type" evidence="3">
    <location>
        <begin position="10"/>
        <end position="70"/>
    </location>
</feature>
<dbReference type="PANTHER" id="PTHR43479">
    <property type="entry name" value="ACREF/ENVCD OPERON REPRESSOR-RELATED"/>
    <property type="match status" value="1"/>
</dbReference>
<evidence type="ECO:0000256" key="2">
    <source>
        <dbReference type="PROSITE-ProRule" id="PRU00335"/>
    </source>
</evidence>
<protein>
    <submittedName>
        <fullName evidence="5">RtcR2</fullName>
    </submittedName>
</protein>
<accession>A0A0C5DC99</accession>
<dbReference type="EMBL" id="KJ659888">
    <property type="protein sequence ID" value="AJO68340.1"/>
    <property type="molecule type" value="Genomic_DNA"/>
</dbReference>